<dbReference type="PANTHER" id="PTHR42879">
    <property type="entry name" value="3-OXOACYL-(ACYL-CARRIER-PROTEIN) REDUCTASE"/>
    <property type="match status" value="1"/>
</dbReference>
<accession>A0A8J2ZKQ1</accession>
<proteinExistence type="inferred from homology"/>
<dbReference type="EMBL" id="BMJV01000005">
    <property type="protein sequence ID" value="GGG76372.1"/>
    <property type="molecule type" value="Genomic_DNA"/>
</dbReference>
<reference evidence="2" key="1">
    <citation type="journal article" date="2014" name="Int. J. Syst. Evol. Microbiol.">
        <title>Complete genome sequence of Corynebacterium casei LMG S-19264T (=DSM 44701T), isolated from a smear-ripened cheese.</title>
        <authorList>
            <consortium name="US DOE Joint Genome Institute (JGI-PGF)"/>
            <person name="Walter F."/>
            <person name="Albersmeier A."/>
            <person name="Kalinowski J."/>
            <person name="Ruckert C."/>
        </authorList>
    </citation>
    <scope>NUCLEOTIDE SEQUENCE</scope>
    <source>
        <strain evidence="2">CGMCC 1.15762</strain>
    </source>
</reference>
<dbReference type="SUPFAM" id="SSF51735">
    <property type="entry name" value="NAD(P)-binding Rossmann-fold domains"/>
    <property type="match status" value="1"/>
</dbReference>
<comment type="caution">
    <text evidence="2">The sequence shown here is derived from an EMBL/GenBank/DDBJ whole genome shotgun (WGS) entry which is preliminary data.</text>
</comment>
<dbReference type="InterPro" id="IPR002347">
    <property type="entry name" value="SDR_fam"/>
</dbReference>
<dbReference type="CDD" id="cd05344">
    <property type="entry name" value="BKR_like_SDR_like"/>
    <property type="match status" value="1"/>
</dbReference>
<organism evidence="2 3">
    <name type="scientific">Salipiger pallidus</name>
    <dbReference type="NCBI Taxonomy" id="1775170"/>
    <lineage>
        <taxon>Bacteria</taxon>
        <taxon>Pseudomonadati</taxon>
        <taxon>Pseudomonadota</taxon>
        <taxon>Alphaproteobacteria</taxon>
        <taxon>Rhodobacterales</taxon>
        <taxon>Roseobacteraceae</taxon>
        <taxon>Salipiger</taxon>
    </lineage>
</organism>
<dbReference type="Gene3D" id="3.40.50.720">
    <property type="entry name" value="NAD(P)-binding Rossmann-like Domain"/>
    <property type="match status" value="1"/>
</dbReference>
<dbReference type="Proteomes" id="UP000617145">
    <property type="component" value="Unassembled WGS sequence"/>
</dbReference>
<evidence type="ECO:0000313" key="2">
    <source>
        <dbReference type="EMBL" id="GGG76372.1"/>
    </source>
</evidence>
<dbReference type="PRINTS" id="PR00081">
    <property type="entry name" value="GDHRDH"/>
</dbReference>
<dbReference type="Pfam" id="PF13561">
    <property type="entry name" value="adh_short_C2"/>
    <property type="match status" value="1"/>
</dbReference>
<dbReference type="RefSeq" id="WP_188790690.1">
    <property type="nucleotide sequence ID" value="NZ_BMJV01000005.1"/>
</dbReference>
<keyword evidence="3" id="KW-1185">Reference proteome</keyword>
<name>A0A8J2ZKQ1_9RHOB</name>
<protein>
    <submittedName>
        <fullName evidence="2">3-oxoacyl-ACP reductase</fullName>
    </submittedName>
</protein>
<evidence type="ECO:0000256" key="1">
    <source>
        <dbReference type="ARBA" id="ARBA00006484"/>
    </source>
</evidence>
<dbReference type="InterPro" id="IPR036291">
    <property type="entry name" value="NAD(P)-bd_dom_sf"/>
</dbReference>
<comment type="similarity">
    <text evidence="1">Belongs to the short-chain dehydrogenases/reductases (SDR) family.</text>
</comment>
<dbReference type="AlphaFoldDB" id="A0A8J2ZKQ1"/>
<evidence type="ECO:0000313" key="3">
    <source>
        <dbReference type="Proteomes" id="UP000617145"/>
    </source>
</evidence>
<reference evidence="2" key="2">
    <citation type="submission" date="2020-09" db="EMBL/GenBank/DDBJ databases">
        <authorList>
            <person name="Sun Q."/>
            <person name="Zhou Y."/>
        </authorList>
    </citation>
    <scope>NUCLEOTIDE SEQUENCE</scope>
    <source>
        <strain evidence="2">CGMCC 1.15762</strain>
    </source>
</reference>
<gene>
    <name evidence="2" type="ORF">GCM10011415_26370</name>
</gene>
<dbReference type="PANTHER" id="PTHR42879:SF6">
    <property type="entry name" value="NADPH-DEPENDENT REDUCTASE BACG"/>
    <property type="match status" value="1"/>
</dbReference>
<sequence length="260" mass="26976">MDLGITDKRALVLASSRGLGLGIAEALVAEGVHVMLTGRNEAALKEASERLTAAGPGRAVFAVVDMSAPDAADTVVTAAIDALGGVDILVNNTGGPKPGPITASTGWTDAFDTMVERVISVTNLLLPHMRERGWGRILTLTSSGVEQPIPNLGMSNTLRAALLGWSKTLASEVAGDGVTSNILLPGRIHTDRVDELDANAAKRQGKTPEEVATASRATIPAGRYGKVEEFAAVAAFLVSDKASYVTGAKFRCDGGMIRSI</sequence>
<dbReference type="InterPro" id="IPR050259">
    <property type="entry name" value="SDR"/>
</dbReference>